<evidence type="ECO:0000256" key="3">
    <source>
        <dbReference type="ARBA" id="ARBA00022691"/>
    </source>
</evidence>
<evidence type="ECO:0000259" key="6">
    <source>
        <dbReference type="Pfam" id="PF01637"/>
    </source>
</evidence>
<feature type="non-terminal residue" evidence="7">
    <location>
        <position position="484"/>
    </location>
</feature>
<dbReference type="InterPro" id="IPR002935">
    <property type="entry name" value="SAM_O-MeTrfase"/>
</dbReference>
<dbReference type="InterPro" id="IPR011579">
    <property type="entry name" value="ATPase_dom"/>
</dbReference>
<organism evidence="7 8">
    <name type="scientific">Gigaspora margarita</name>
    <dbReference type="NCBI Taxonomy" id="4874"/>
    <lineage>
        <taxon>Eukaryota</taxon>
        <taxon>Fungi</taxon>
        <taxon>Fungi incertae sedis</taxon>
        <taxon>Mucoromycota</taxon>
        <taxon>Glomeromycotina</taxon>
        <taxon>Glomeromycetes</taxon>
        <taxon>Diversisporales</taxon>
        <taxon>Gigasporaceae</taxon>
        <taxon>Gigaspora</taxon>
    </lineage>
</organism>
<dbReference type="EMBL" id="CAJVQB010019968">
    <property type="protein sequence ID" value="CAG8792953.1"/>
    <property type="molecule type" value="Genomic_DNA"/>
</dbReference>
<proteinExistence type="inferred from homology"/>
<dbReference type="Gene3D" id="3.40.50.300">
    <property type="entry name" value="P-loop containing nucleotide triphosphate hydrolases"/>
    <property type="match status" value="1"/>
</dbReference>
<dbReference type="PANTHER" id="PTHR10509:SF14">
    <property type="entry name" value="CAFFEOYL-COA O-METHYLTRANSFERASE 3-RELATED"/>
    <property type="match status" value="1"/>
</dbReference>
<keyword evidence="1" id="KW-0489">Methyltransferase</keyword>
<reference evidence="7 8" key="1">
    <citation type="submission" date="2021-06" db="EMBL/GenBank/DDBJ databases">
        <authorList>
            <person name="Kallberg Y."/>
            <person name="Tangrot J."/>
            <person name="Rosling A."/>
        </authorList>
    </citation>
    <scope>NUCLEOTIDE SEQUENCE [LARGE SCALE GENOMIC DNA]</scope>
    <source>
        <strain evidence="7 8">120-4 pot B 10/14</strain>
    </source>
</reference>
<dbReference type="InterPro" id="IPR029063">
    <property type="entry name" value="SAM-dependent_MTases_sf"/>
</dbReference>
<evidence type="ECO:0000313" key="7">
    <source>
        <dbReference type="EMBL" id="CAG8792953.1"/>
    </source>
</evidence>
<accession>A0ABN7VQE1</accession>
<evidence type="ECO:0000313" key="8">
    <source>
        <dbReference type="Proteomes" id="UP000789901"/>
    </source>
</evidence>
<evidence type="ECO:0000256" key="1">
    <source>
        <dbReference type="ARBA" id="ARBA00022603"/>
    </source>
</evidence>
<evidence type="ECO:0000256" key="5">
    <source>
        <dbReference type="SAM" id="Phobius"/>
    </source>
</evidence>
<dbReference type="Gene3D" id="3.40.50.150">
    <property type="entry name" value="Vaccinia Virus protein VP39"/>
    <property type="match status" value="1"/>
</dbReference>
<protein>
    <submittedName>
        <fullName evidence="7">35586_t:CDS:1</fullName>
    </submittedName>
</protein>
<keyword evidence="2" id="KW-0808">Transferase</keyword>
<dbReference type="Pfam" id="PF01596">
    <property type="entry name" value="Methyltransf_3"/>
    <property type="match status" value="1"/>
</dbReference>
<keyword evidence="3" id="KW-0949">S-adenosyl-L-methionine</keyword>
<keyword evidence="5" id="KW-0812">Transmembrane</keyword>
<gene>
    <name evidence="7" type="ORF">GMARGA_LOCUS21539</name>
</gene>
<feature type="transmembrane region" description="Helical" evidence="5">
    <location>
        <begin position="273"/>
        <end position="291"/>
    </location>
</feature>
<dbReference type="SUPFAM" id="SSF52540">
    <property type="entry name" value="P-loop containing nucleoside triphosphate hydrolases"/>
    <property type="match status" value="1"/>
</dbReference>
<dbReference type="InterPro" id="IPR027417">
    <property type="entry name" value="P-loop_NTPase"/>
</dbReference>
<dbReference type="Pfam" id="PF01637">
    <property type="entry name" value="ATPase_2"/>
    <property type="match status" value="1"/>
</dbReference>
<sequence>QDELYSLAYTTKQSPTLESVYEKTVSSCSKSSQMVSTLQGLFMKILVEMTKAKRVLEIGTFTGYSALCMAEGLKHRGSEAKVVTLENDEEIFKTAKENIESSGLGHLIEQKLGNAIDTLSTLDNSIPYDLIFIDADKNNYINYYNTILERNLLSDDGIIAVDNVLFGGFASKVAKPEDSRKVPPLAKHIHAFNEHVANDPRTTQHLEWLNSFMQSSVLTQKSIFLLELVVTCEMPSLRWPGVLKSSQIRQNHFDSKTYQVFTRLRKRFTRVSFARLASFGIIGTATLLYLIQEYNDLKTMKSFFNAKLPPVRDDIFKERKEMEPIKRILTPTLERPNYYLIIGPHGCGKSTLINFVAGTFKKGIIHVEGSDDIEKFGENFAKAINYPELDVNLVKWLVNQLSGGPYTHKLLWQKVLSRFEEFASKAVKKYSIHPVLIIDDIAKIATNYPKVVERLQNVAKTAADHRLFTVVFVASNANLIDNFM</sequence>
<comment type="similarity">
    <text evidence="4">Belongs to the class I-like SAM-binding methyltransferase superfamily. Cation-dependent O-methyltransferase family.</text>
</comment>
<dbReference type="CDD" id="cd02440">
    <property type="entry name" value="AdoMet_MTases"/>
    <property type="match status" value="1"/>
</dbReference>
<name>A0ABN7VQE1_GIGMA</name>
<feature type="domain" description="ATPase" evidence="6">
    <location>
        <begin position="321"/>
        <end position="477"/>
    </location>
</feature>
<dbReference type="InterPro" id="IPR050362">
    <property type="entry name" value="Cation-dep_OMT"/>
</dbReference>
<dbReference type="Proteomes" id="UP000789901">
    <property type="component" value="Unassembled WGS sequence"/>
</dbReference>
<evidence type="ECO:0000256" key="4">
    <source>
        <dbReference type="ARBA" id="ARBA00023453"/>
    </source>
</evidence>
<keyword evidence="5" id="KW-1133">Transmembrane helix</keyword>
<feature type="non-terminal residue" evidence="7">
    <location>
        <position position="1"/>
    </location>
</feature>
<keyword evidence="8" id="KW-1185">Reference proteome</keyword>
<dbReference type="PANTHER" id="PTHR10509">
    <property type="entry name" value="O-METHYLTRANSFERASE-RELATED"/>
    <property type="match status" value="1"/>
</dbReference>
<dbReference type="PROSITE" id="PS51682">
    <property type="entry name" value="SAM_OMT_I"/>
    <property type="match status" value="1"/>
</dbReference>
<comment type="caution">
    <text evidence="7">The sequence shown here is derived from an EMBL/GenBank/DDBJ whole genome shotgun (WGS) entry which is preliminary data.</text>
</comment>
<keyword evidence="5" id="KW-0472">Membrane</keyword>
<evidence type="ECO:0000256" key="2">
    <source>
        <dbReference type="ARBA" id="ARBA00022679"/>
    </source>
</evidence>
<dbReference type="SUPFAM" id="SSF53335">
    <property type="entry name" value="S-adenosyl-L-methionine-dependent methyltransferases"/>
    <property type="match status" value="1"/>
</dbReference>